<feature type="domain" description="Manganese/iron superoxide dismutase C-terminal" evidence="3">
    <location>
        <begin position="131"/>
        <end position="179"/>
    </location>
</feature>
<dbReference type="Proteomes" id="UP001221142">
    <property type="component" value="Unassembled WGS sequence"/>
</dbReference>
<evidence type="ECO:0000256" key="2">
    <source>
        <dbReference type="SAM" id="MobiDB-lite"/>
    </source>
</evidence>
<dbReference type="GO" id="GO:0046872">
    <property type="term" value="F:metal ion binding"/>
    <property type="evidence" value="ECO:0007669"/>
    <property type="project" value="InterPro"/>
</dbReference>
<dbReference type="GO" id="GO:0005737">
    <property type="term" value="C:cytoplasm"/>
    <property type="evidence" value="ECO:0007669"/>
    <property type="project" value="TreeGrafter"/>
</dbReference>
<dbReference type="PANTHER" id="PTHR43595:SF2">
    <property type="entry name" value="SMALL RIBOSOMAL SUBUNIT PROTEIN MS42"/>
    <property type="match status" value="1"/>
</dbReference>
<protein>
    <submittedName>
        <fullName evidence="4">Manganese superoxide dismutase</fullName>
    </submittedName>
</protein>
<dbReference type="PANTHER" id="PTHR43595">
    <property type="entry name" value="37S RIBOSOMAL PROTEIN S26, MITOCHONDRIAL"/>
    <property type="match status" value="1"/>
</dbReference>
<dbReference type="EMBL" id="JARKIF010000005">
    <property type="protein sequence ID" value="KAJ7638475.1"/>
    <property type="molecule type" value="Genomic_DNA"/>
</dbReference>
<proteinExistence type="predicted"/>
<dbReference type="AlphaFoldDB" id="A0AAD7FUA6"/>
<comment type="function">
    <text evidence="1">Component of the mitochondrial ribosome (mitoribosome), a dedicated translation machinery responsible for the synthesis of mitochondrial genome-encoded proteins, including at least some of the essential transmembrane subunits of the mitochondrial respiratory chain. The mitoribosomes are attached to the mitochondrial inner membrane and translation products are cotranslationally integrated into the membrane.</text>
</comment>
<organism evidence="4 5">
    <name type="scientific">Roridomyces roridus</name>
    <dbReference type="NCBI Taxonomy" id="1738132"/>
    <lineage>
        <taxon>Eukaryota</taxon>
        <taxon>Fungi</taxon>
        <taxon>Dikarya</taxon>
        <taxon>Basidiomycota</taxon>
        <taxon>Agaricomycotina</taxon>
        <taxon>Agaricomycetes</taxon>
        <taxon>Agaricomycetidae</taxon>
        <taxon>Agaricales</taxon>
        <taxon>Marasmiineae</taxon>
        <taxon>Mycenaceae</taxon>
        <taxon>Roridomyces</taxon>
    </lineage>
</organism>
<evidence type="ECO:0000313" key="5">
    <source>
        <dbReference type="Proteomes" id="UP001221142"/>
    </source>
</evidence>
<name>A0AAD7FUA6_9AGAR</name>
<dbReference type="SUPFAM" id="SSF54719">
    <property type="entry name" value="Fe,Mn superoxide dismutase (SOD), C-terminal domain"/>
    <property type="match status" value="1"/>
</dbReference>
<comment type="caution">
    <text evidence="4">The sequence shown here is derived from an EMBL/GenBank/DDBJ whole genome shotgun (WGS) entry which is preliminary data.</text>
</comment>
<dbReference type="GO" id="GO:0004784">
    <property type="term" value="F:superoxide dismutase activity"/>
    <property type="evidence" value="ECO:0007669"/>
    <property type="project" value="InterPro"/>
</dbReference>
<dbReference type="InterPro" id="IPR019832">
    <property type="entry name" value="Mn/Fe_SOD_C"/>
</dbReference>
<gene>
    <name evidence="4" type="ORF">FB45DRAFT_902984</name>
</gene>
<accession>A0AAD7FUA6</accession>
<dbReference type="Gene3D" id="3.55.40.20">
    <property type="entry name" value="Iron/manganese superoxide dismutase, C-terminal domain"/>
    <property type="match status" value="2"/>
</dbReference>
<keyword evidence="5" id="KW-1185">Reference proteome</keyword>
<evidence type="ECO:0000256" key="1">
    <source>
        <dbReference type="ARBA" id="ARBA00037226"/>
    </source>
</evidence>
<evidence type="ECO:0000313" key="4">
    <source>
        <dbReference type="EMBL" id="KAJ7638475.1"/>
    </source>
</evidence>
<dbReference type="InterPro" id="IPR036324">
    <property type="entry name" value="Mn/Fe_SOD_N_sf"/>
</dbReference>
<feature type="region of interest" description="Disordered" evidence="2">
    <location>
        <begin position="248"/>
        <end position="277"/>
    </location>
</feature>
<sequence>MSFLCRCRHPLLRAARPLIPRGTRGVTGQFDHLPLPLPYNIKDGLGKFLPPPALEAVAVDYQLGLLARLTEEVRNTEDESSPVTQVVINTGPYRDKTLAFNYASLALNNSFFLGQLTPNAAEAQEDAISKGLSEMIRIDHGGLEQLKSSFSAAAMGMFTSGWVWFVTDKNGSTSILPTFGPGTLLVRSRTYMAHVHQSLYHEMTPSPFGWDRDLQYVGKYLAGWGVDGQGTLPTDMDLNQLSQLLSEFEGGPKSESPSEEPERRTTPPSATAANPLQPRFIHTSARRQFEDRTYDGKPVGLYSNYRPPVTPQNKSDTINAGETLYPLFCVSVNEHAWVSAGYGVWGKEAWLREFWNVLNWRQVSQAYDNVMALSKK</sequence>
<evidence type="ECO:0000259" key="3">
    <source>
        <dbReference type="Pfam" id="PF02777"/>
    </source>
</evidence>
<reference evidence="4" key="1">
    <citation type="submission" date="2023-03" db="EMBL/GenBank/DDBJ databases">
        <title>Massive genome expansion in bonnet fungi (Mycena s.s.) driven by repeated elements and novel gene families across ecological guilds.</title>
        <authorList>
            <consortium name="Lawrence Berkeley National Laboratory"/>
            <person name="Harder C.B."/>
            <person name="Miyauchi S."/>
            <person name="Viragh M."/>
            <person name="Kuo A."/>
            <person name="Thoen E."/>
            <person name="Andreopoulos B."/>
            <person name="Lu D."/>
            <person name="Skrede I."/>
            <person name="Drula E."/>
            <person name="Henrissat B."/>
            <person name="Morin E."/>
            <person name="Kohler A."/>
            <person name="Barry K."/>
            <person name="LaButti K."/>
            <person name="Morin E."/>
            <person name="Salamov A."/>
            <person name="Lipzen A."/>
            <person name="Mereny Z."/>
            <person name="Hegedus B."/>
            <person name="Baldrian P."/>
            <person name="Stursova M."/>
            <person name="Weitz H."/>
            <person name="Taylor A."/>
            <person name="Grigoriev I.V."/>
            <person name="Nagy L.G."/>
            <person name="Martin F."/>
            <person name="Kauserud H."/>
        </authorList>
    </citation>
    <scope>NUCLEOTIDE SEQUENCE</scope>
    <source>
        <strain evidence="4">9284</strain>
    </source>
</reference>
<dbReference type="InterPro" id="IPR036314">
    <property type="entry name" value="SOD_C_sf"/>
</dbReference>
<feature type="domain" description="Manganese/iron superoxide dismutase C-terminal" evidence="3">
    <location>
        <begin position="312"/>
        <end position="365"/>
    </location>
</feature>
<dbReference type="Pfam" id="PF02777">
    <property type="entry name" value="Sod_Fe_C"/>
    <property type="match status" value="2"/>
</dbReference>
<dbReference type="SUPFAM" id="SSF46609">
    <property type="entry name" value="Fe,Mn superoxide dismutase (SOD), N-terminal domain"/>
    <property type="match status" value="1"/>
</dbReference>